<keyword evidence="2" id="KW-1185">Reference proteome</keyword>
<name>A0AAV4TKT3_9ARAC</name>
<evidence type="ECO:0000313" key="1">
    <source>
        <dbReference type="EMBL" id="GIY47173.1"/>
    </source>
</evidence>
<gene>
    <name evidence="1" type="ORF">CDAR_602511</name>
</gene>
<accession>A0AAV4TKT3</accession>
<dbReference type="Proteomes" id="UP001054837">
    <property type="component" value="Unassembled WGS sequence"/>
</dbReference>
<proteinExistence type="predicted"/>
<dbReference type="EMBL" id="BPLQ01009880">
    <property type="protein sequence ID" value="GIY47173.1"/>
    <property type="molecule type" value="Genomic_DNA"/>
</dbReference>
<dbReference type="AlphaFoldDB" id="A0AAV4TKT3"/>
<evidence type="ECO:0000313" key="2">
    <source>
        <dbReference type="Proteomes" id="UP001054837"/>
    </source>
</evidence>
<sequence>MKGVFANSSNGLHFNHLRCNLSHLVTRTPCDSFNIHKESGIPLGTWNNTPFPERETPFNAKAPSISLIHSHIQPKTSRCAPVCISIAFRNKNQCCRPVRS</sequence>
<reference evidence="1 2" key="1">
    <citation type="submission" date="2021-06" db="EMBL/GenBank/DDBJ databases">
        <title>Caerostris darwini draft genome.</title>
        <authorList>
            <person name="Kono N."/>
            <person name="Arakawa K."/>
        </authorList>
    </citation>
    <scope>NUCLEOTIDE SEQUENCE [LARGE SCALE GENOMIC DNA]</scope>
</reference>
<comment type="caution">
    <text evidence="1">The sequence shown here is derived from an EMBL/GenBank/DDBJ whole genome shotgun (WGS) entry which is preliminary data.</text>
</comment>
<protein>
    <submittedName>
        <fullName evidence="1">Uncharacterized protein</fullName>
    </submittedName>
</protein>
<organism evidence="1 2">
    <name type="scientific">Caerostris darwini</name>
    <dbReference type="NCBI Taxonomy" id="1538125"/>
    <lineage>
        <taxon>Eukaryota</taxon>
        <taxon>Metazoa</taxon>
        <taxon>Ecdysozoa</taxon>
        <taxon>Arthropoda</taxon>
        <taxon>Chelicerata</taxon>
        <taxon>Arachnida</taxon>
        <taxon>Araneae</taxon>
        <taxon>Araneomorphae</taxon>
        <taxon>Entelegynae</taxon>
        <taxon>Araneoidea</taxon>
        <taxon>Araneidae</taxon>
        <taxon>Caerostris</taxon>
    </lineage>
</organism>